<evidence type="ECO:0000313" key="2">
    <source>
        <dbReference type="EMBL" id="SCA55579.1"/>
    </source>
</evidence>
<feature type="compositionally biased region" description="Polar residues" evidence="1">
    <location>
        <begin position="1"/>
        <end position="13"/>
    </location>
</feature>
<keyword evidence="3" id="KW-1185">Reference proteome</keyword>
<sequence>MIGPVSSSYSNVGQLYDPQRLSPSQNELVQSVLSGYNANALKQADIQEINDTFREAGIVPSADLKAAVEAAGFKAEDLRSKGGQRGGNPPPPPPPQEADSEETVDAFLDLLEQYQGQEMNANTLNEMTQKWTESGHTQNGSFISIMA</sequence>
<gene>
    <name evidence="2" type="ORF">MTBPR1_110018</name>
</gene>
<proteinExistence type="predicted"/>
<protein>
    <submittedName>
        <fullName evidence="2">Uncharacterized protein</fullName>
    </submittedName>
</protein>
<name>A0A1C3RE82_9PROT</name>
<reference evidence="2 3" key="1">
    <citation type="submission" date="2016-07" db="EMBL/GenBank/DDBJ databases">
        <authorList>
            <person name="Lefevre C.T."/>
        </authorList>
    </citation>
    <scope>NUCLEOTIDE SEQUENCE [LARGE SCALE GENOMIC DNA]</scope>
    <source>
        <strain evidence="2">PR1</strain>
    </source>
</reference>
<dbReference type="EMBL" id="FLYE01000003">
    <property type="protein sequence ID" value="SCA55579.1"/>
    <property type="molecule type" value="Genomic_DNA"/>
</dbReference>
<evidence type="ECO:0000256" key="1">
    <source>
        <dbReference type="SAM" id="MobiDB-lite"/>
    </source>
</evidence>
<dbReference type="OrthoDB" id="9977624at2"/>
<feature type="region of interest" description="Disordered" evidence="1">
    <location>
        <begin position="75"/>
        <end position="103"/>
    </location>
</feature>
<dbReference type="RefSeq" id="WP_069186300.1">
    <property type="nucleotide sequence ID" value="NZ_FLYE01000003.1"/>
</dbReference>
<dbReference type="Proteomes" id="UP000231658">
    <property type="component" value="Unassembled WGS sequence"/>
</dbReference>
<evidence type="ECO:0000313" key="3">
    <source>
        <dbReference type="Proteomes" id="UP000231658"/>
    </source>
</evidence>
<accession>A0A1C3RE82</accession>
<dbReference type="AlphaFoldDB" id="A0A1C3RE82"/>
<feature type="region of interest" description="Disordered" evidence="1">
    <location>
        <begin position="1"/>
        <end position="22"/>
    </location>
</feature>
<organism evidence="2 3">
    <name type="scientific">Candidatus Terasakiella magnetica</name>
    <dbReference type="NCBI Taxonomy" id="1867952"/>
    <lineage>
        <taxon>Bacteria</taxon>
        <taxon>Pseudomonadati</taxon>
        <taxon>Pseudomonadota</taxon>
        <taxon>Alphaproteobacteria</taxon>
        <taxon>Rhodospirillales</taxon>
        <taxon>Terasakiellaceae</taxon>
        <taxon>Terasakiella</taxon>
    </lineage>
</organism>